<gene>
    <name evidence="2" type="ORF">GCM10009825_14030</name>
</gene>
<feature type="region of interest" description="Disordered" evidence="1">
    <location>
        <begin position="16"/>
        <end position="77"/>
    </location>
</feature>
<proteinExistence type="predicted"/>
<dbReference type="EMBL" id="BAAAQB010000019">
    <property type="protein sequence ID" value="GAA2132025.1"/>
    <property type="molecule type" value="Genomic_DNA"/>
</dbReference>
<name>A0ABP5KGD0_9MICC</name>
<accession>A0ABP5KGD0</accession>
<dbReference type="Proteomes" id="UP001500102">
    <property type="component" value="Unassembled WGS sequence"/>
</dbReference>
<protein>
    <submittedName>
        <fullName evidence="2">Uncharacterized protein</fullName>
    </submittedName>
</protein>
<sequence>MGVGVLLGVVDAAGLWESEGEDPGGGAPPPVQAETDIRESDTTATVQARQGPENELRDVMVSYSPDRNQDARSQAIA</sequence>
<comment type="caution">
    <text evidence="2">The sequence shown here is derived from an EMBL/GenBank/DDBJ whole genome shotgun (WGS) entry which is preliminary data.</text>
</comment>
<keyword evidence="3" id="KW-1185">Reference proteome</keyword>
<evidence type="ECO:0000313" key="2">
    <source>
        <dbReference type="EMBL" id="GAA2132025.1"/>
    </source>
</evidence>
<evidence type="ECO:0000313" key="3">
    <source>
        <dbReference type="Proteomes" id="UP001500102"/>
    </source>
</evidence>
<organism evidence="2 3">
    <name type="scientific">Arthrobacter humicola</name>
    <dbReference type="NCBI Taxonomy" id="409291"/>
    <lineage>
        <taxon>Bacteria</taxon>
        <taxon>Bacillati</taxon>
        <taxon>Actinomycetota</taxon>
        <taxon>Actinomycetes</taxon>
        <taxon>Micrococcales</taxon>
        <taxon>Micrococcaceae</taxon>
        <taxon>Arthrobacter</taxon>
    </lineage>
</organism>
<reference evidence="3" key="1">
    <citation type="journal article" date="2019" name="Int. J. Syst. Evol. Microbiol.">
        <title>The Global Catalogue of Microorganisms (GCM) 10K type strain sequencing project: providing services to taxonomists for standard genome sequencing and annotation.</title>
        <authorList>
            <consortium name="The Broad Institute Genomics Platform"/>
            <consortium name="The Broad Institute Genome Sequencing Center for Infectious Disease"/>
            <person name="Wu L."/>
            <person name="Ma J."/>
        </authorList>
    </citation>
    <scope>NUCLEOTIDE SEQUENCE [LARGE SCALE GENOMIC DNA]</scope>
    <source>
        <strain evidence="3">JCM 15921</strain>
    </source>
</reference>
<evidence type="ECO:0000256" key="1">
    <source>
        <dbReference type="SAM" id="MobiDB-lite"/>
    </source>
</evidence>